<evidence type="ECO:0000256" key="27">
    <source>
        <dbReference type="ARBA" id="ARBA00036239"/>
    </source>
</evidence>
<evidence type="ECO:0000256" key="21">
    <source>
        <dbReference type="ARBA" id="ARBA00023157"/>
    </source>
</evidence>
<dbReference type="FunFam" id="1.20.120.350:FF:000002">
    <property type="entry name" value="Sodium channel protein"/>
    <property type="match status" value="1"/>
</dbReference>
<dbReference type="InterPro" id="IPR008053">
    <property type="entry name" value="Na_channel_a5su"/>
</dbReference>
<evidence type="ECO:0000259" key="32">
    <source>
        <dbReference type="Pfam" id="PF00520"/>
    </source>
</evidence>
<sequence>MADFSLPCSNHFRQFTRESLAAIEKRIAANKKYKDHQPKEKPRPQLDLQVFQKLPTLYGNPPQELVGKPLEDLDPYYNDHKTFMVLNKRKTIFRFTATRALCILSPFHSIRRAAIKISTRRKYTFTAIYTFEVLIKILARGFWLNEFSFLRDPWNWLDFSVIAMAYAGEFTDLGNVLALRTFRVLRALKTISILPGLKVIVGALIQSVKKLTDVMILTVFCLSVFALIGLQLFKGNLRHKCVRNFNSTNGTIYLDDKKWGSFDEFINDTENVLKKNGTKDALLCGNSSDAGSCPRNYICLQVGENPDYGYTSFDTFGWAFLSLFRLMTHDYWERLYQQTLRASGKIYMLFFMLVIFVGSFYLINLILAVVTMAYEEQNKATIAETEAKERRFQEAMKLLKKEQEALTAKGNDTKSLCSFEMLPLPSKEVKDRSNRRKKNKSLEIEDYGEDQKVPKSQSSSHQQNLVINYLNRKSLYANQMKCRLSHESIFNFQLPGRVIGSKTDFGDDEIFSALENEIQCRSLVQSQTNPFISLHVIIHMNVHGYPCLILTSLCPVLANHVYFFKQTPVCDEVSKKHLLHHLSVDYFNEPLQSQRATGAVNTITCVLEESQQKCPPCLKDFALKYLIWDCCPLWLRIKKKVTILVMDPFTDLAITLCIVMNTIFMALEHYKMTRNLKFMLNVGNKVFTGIFTAEVILKIIALDPYYYFQQRWNIFDSIIVTVSLIDLSLHTKAKGRKEHGNLLVLRSLKLLRIFKLAKSWTTLNILIKIIGNSVSAMGNLTLVLAIIVFIFAVVGTQLFGKSYKEHCSKISDDCKPRWHMMDFFHSFLIIFRILCGEWLETMWDCMVVAEEPLCLIVFLLAMVIGNLVVLNLFIALLLNSFSADNLQAPEDDAEMNNLQIAFARIHRGLLLVKHATWDYCCGKLRQPKKATKKKMKLAAENTCVETGKEGKNCKENHSDNVTDKNGEKCSVSILEDFITNPNMFICIPIAEAESDSEEYEEDDNNLSTFTKMEYSKQVRSLFRRRCLRLKVADSWCKGSEISSENLSEFNINKQWKHLDDISCSEGSTVDLTNPEELLKQIPELAEYLKKPDNCFPEGCIRHSPCCSVNSTKFPGKTWWNLRKTCYKIVEHNWFESFIIFMILLSSGSLAFEDIHLGKRKNIKMMLEFFDKIFTYIFVFEMFLKWLAYGFRKYFTNAWCWLDFLIVDVSLASLIANSLGYAEIGPMKSLKTLRALRPLRALSQFEGMRVVVNALVGAIPSIMNVVLVCLIFWLVFSIMGVNLFAGKFGKCVNLTEEKSEINNSIKNKLDCTTYNDTQKIYWINVVVNFDNVGSGYLALLQVATFKGWMDIMYAAVDSRGVEKQPKKDNNPYMYLYFVVFIIFGSFFTLNLFVGVIIDNFNQQKKKISGQDIFMTEEQRKYYNAMKKLGSKKPQKPIPRPLNKYQGFFFDIVTSEAFDIIIMILICLNMITMMVETDNQSIRKTDILNKINMFFVAIFTVECIMKLLALRHYYFTNGWNIFDLSVVIMSIVGTLVSHIVNAFENYFSPTLFRVIRLAQIGRILRLIRAAKGIRTLLFALMMSLPALFNIGLLLFLVMFIYAIFGMANFAYVQWEGGIDDMFNFQTFPNSMLCLFQITTSAGWDGLLSPILNTGPPFCDPNIKGVVGECGKPAAGIIFFVSYIIISFLIVVNMYIAVILENFSVATEESTDPVGEDDFDMFYKIWEKFDPEATQFIEYSALSDFADALAEPLRIAKPNKIELLAMDIPLASGDRIHCLDILFAFTKRVLGESGEMDKLKEQTEEKFMAANPSRFFHEPITSTLRHKEEEVSAIIIQRAYRSHLIQRSMKQASLLYHRTCDGDILEDASQKEGLIAFMMNENYGRNLDKSETVSSTSFPPSYNSVTEDTNDNLQVKTVDSSKCDVRIGCQLSPDKDKECIV</sequence>
<evidence type="ECO:0000256" key="23">
    <source>
        <dbReference type="ARBA" id="ARBA00023201"/>
    </source>
</evidence>
<dbReference type="FunFam" id="1.20.120.350:FF:000003">
    <property type="entry name" value="Voltage-dependent sodium channel"/>
    <property type="match status" value="1"/>
</dbReference>
<feature type="transmembrane region" description="Helical" evidence="30">
    <location>
        <begin position="1574"/>
        <end position="1602"/>
    </location>
</feature>
<keyword evidence="18 30" id="KW-0915">Sodium</keyword>
<evidence type="ECO:0000256" key="29">
    <source>
        <dbReference type="ARBA" id="ARBA00060796"/>
    </source>
</evidence>
<dbReference type="GO" id="GO:0019228">
    <property type="term" value="P:neuronal action potential"/>
    <property type="evidence" value="ECO:0007669"/>
    <property type="project" value="TreeGrafter"/>
</dbReference>
<reference evidence="35" key="2">
    <citation type="submission" date="2025-09" db="UniProtKB">
        <authorList>
            <consortium name="Ensembl"/>
        </authorList>
    </citation>
    <scope>IDENTIFICATION</scope>
</reference>
<evidence type="ECO:0000256" key="6">
    <source>
        <dbReference type="ARBA" id="ARBA00022461"/>
    </source>
</evidence>
<feature type="region of interest" description="Disordered" evidence="31">
    <location>
        <begin position="428"/>
        <end position="460"/>
    </location>
</feature>
<dbReference type="GO" id="GO:0048471">
    <property type="term" value="C:perinuclear region of cytoplasm"/>
    <property type="evidence" value="ECO:0007669"/>
    <property type="project" value="UniProtKB-SubCell"/>
</dbReference>
<evidence type="ECO:0000256" key="5">
    <source>
        <dbReference type="ARBA" id="ARBA00022448"/>
    </source>
</evidence>
<evidence type="ECO:0000256" key="17">
    <source>
        <dbReference type="ARBA" id="ARBA00022989"/>
    </source>
</evidence>
<dbReference type="FunFam" id="1.20.5.1190:FF:000001">
    <property type="entry name" value="Sodium channel protein"/>
    <property type="match status" value="1"/>
</dbReference>
<dbReference type="PANTHER" id="PTHR10037">
    <property type="entry name" value="VOLTAGE-GATED CATION CHANNEL CALCIUM AND SODIUM"/>
    <property type="match status" value="1"/>
</dbReference>
<dbReference type="InterPro" id="IPR010526">
    <property type="entry name" value="Na_trans_assoc_dom"/>
</dbReference>
<keyword evidence="21" id="KW-1015">Disulfide bond</keyword>
<evidence type="ECO:0000256" key="10">
    <source>
        <dbReference type="ARBA" id="ARBA00022553"/>
    </source>
</evidence>
<comment type="catalytic activity">
    <reaction evidence="27">
        <text>Na(+)(in) = Na(+)(out)</text>
        <dbReference type="Rhea" id="RHEA:34963"/>
        <dbReference type="ChEBI" id="CHEBI:29101"/>
    </reaction>
</comment>
<evidence type="ECO:0000256" key="9">
    <source>
        <dbReference type="ARBA" id="ARBA00022490"/>
    </source>
</evidence>
<dbReference type="GO" id="GO:0090257">
    <property type="term" value="P:regulation of muscle system process"/>
    <property type="evidence" value="ECO:0007669"/>
    <property type="project" value="UniProtKB-ARBA"/>
</dbReference>
<feature type="transmembrane region" description="Helical" evidence="30">
    <location>
        <begin position="346"/>
        <end position="374"/>
    </location>
</feature>
<keyword evidence="8" id="KW-0488">Methylation</keyword>
<feature type="transmembrane region" description="Helical" evidence="30">
    <location>
        <begin position="1249"/>
        <end position="1275"/>
    </location>
</feature>
<dbReference type="FunFam" id="1.10.287.70:FF:000001">
    <property type="entry name" value="Sodium channel protein"/>
    <property type="match status" value="1"/>
</dbReference>
<evidence type="ECO:0000256" key="16">
    <source>
        <dbReference type="ARBA" id="ARBA00022949"/>
    </source>
</evidence>
<dbReference type="Gene3D" id="1.10.287.70">
    <property type="match status" value="4"/>
</dbReference>
<evidence type="ECO:0000256" key="25">
    <source>
        <dbReference type="ARBA" id="ARBA00024012"/>
    </source>
</evidence>
<comment type="function">
    <text evidence="30">Mediates the voltage-dependent sodium ion permeability of excitable membranes. Assuming opened or closed conformations in response to the voltage difference across the membrane, the protein forms a sodium-selective channel through which Na(+) ions may pass in accordance with their electrochemical gradient.</text>
</comment>
<feature type="transmembrane region" description="Helical" evidence="30">
    <location>
        <begin position="191"/>
        <end position="208"/>
    </location>
</feature>
<dbReference type="FunFam" id="1.10.238.10:FF:000002">
    <property type="entry name" value="Sodium channel protein"/>
    <property type="match status" value="1"/>
</dbReference>
<proteinExistence type="inferred from homology"/>
<evidence type="ECO:0000256" key="8">
    <source>
        <dbReference type="ARBA" id="ARBA00022481"/>
    </source>
</evidence>
<evidence type="ECO:0000256" key="13">
    <source>
        <dbReference type="ARBA" id="ARBA00022843"/>
    </source>
</evidence>
<evidence type="ECO:0000256" key="14">
    <source>
        <dbReference type="ARBA" id="ARBA00022860"/>
    </source>
</evidence>
<evidence type="ECO:0000256" key="7">
    <source>
        <dbReference type="ARBA" id="ARBA00022475"/>
    </source>
</evidence>
<evidence type="ECO:0000256" key="2">
    <source>
        <dbReference type="ARBA" id="ARBA00004556"/>
    </source>
</evidence>
<dbReference type="GO" id="GO:0014704">
    <property type="term" value="C:intercalated disc"/>
    <property type="evidence" value="ECO:0007669"/>
    <property type="project" value="UniProtKB-ARBA"/>
</dbReference>
<feature type="transmembrane region" description="Helical" evidence="30">
    <location>
        <begin position="1519"/>
        <end position="1538"/>
    </location>
</feature>
<evidence type="ECO:0000313" key="36">
    <source>
        <dbReference type="Proteomes" id="UP000694404"/>
    </source>
</evidence>
<feature type="transmembrane region" description="Helical" evidence="30">
    <location>
        <begin position="682"/>
        <end position="700"/>
    </location>
</feature>
<comment type="similarity">
    <text evidence="4">Belongs to the sodium channel (TC 1.A.1.10) family. Nav1.8/SCN10A subfamily.</text>
</comment>
<dbReference type="InterPro" id="IPR027359">
    <property type="entry name" value="Volt_channel_dom_sf"/>
</dbReference>
<evidence type="ECO:0000256" key="30">
    <source>
        <dbReference type="RuleBase" id="RU361132"/>
    </source>
</evidence>
<dbReference type="FunFam" id="1.10.287.70:FF:000049">
    <property type="entry name" value="Voltage-dependent sodium channel 2"/>
    <property type="match status" value="1"/>
</dbReference>
<dbReference type="PANTHER" id="PTHR10037:SF208">
    <property type="entry name" value="SODIUM CHANNEL PROTEIN TYPE 10 SUBUNIT ALPHA"/>
    <property type="match status" value="1"/>
</dbReference>
<evidence type="ECO:0000256" key="24">
    <source>
        <dbReference type="ARBA" id="ARBA00023303"/>
    </source>
</evidence>
<feature type="domain" description="Ion transport" evidence="32">
    <location>
        <begin position="1455"/>
        <end position="1707"/>
    </location>
</feature>
<dbReference type="GO" id="GO:0030315">
    <property type="term" value="C:T-tubule"/>
    <property type="evidence" value="ECO:0007669"/>
    <property type="project" value="UniProtKB-SubCell"/>
</dbReference>
<feature type="transmembrane region" description="Helical" evidence="30">
    <location>
        <begin position="652"/>
        <end position="670"/>
    </location>
</feature>
<feature type="transmembrane region" description="Helical" evidence="30">
    <location>
        <begin position="123"/>
        <end position="144"/>
    </location>
</feature>
<evidence type="ECO:0000256" key="4">
    <source>
        <dbReference type="ARBA" id="ARBA00006764"/>
    </source>
</evidence>
<dbReference type="GO" id="GO:0005516">
    <property type="term" value="F:calmodulin binding"/>
    <property type="evidence" value="ECO:0007669"/>
    <property type="project" value="UniProtKB-KW"/>
</dbReference>
<feature type="domain" description="Ion transport" evidence="32">
    <location>
        <begin position="100"/>
        <end position="380"/>
    </location>
</feature>
<evidence type="ECO:0000256" key="15">
    <source>
        <dbReference type="ARBA" id="ARBA00022882"/>
    </source>
</evidence>
<evidence type="ECO:0000256" key="31">
    <source>
        <dbReference type="SAM" id="MobiDB-lite"/>
    </source>
</evidence>
<dbReference type="InterPro" id="IPR058542">
    <property type="entry name" value="IQ_SCN5A_C"/>
</dbReference>
<dbReference type="Gene3D" id="1.20.120.350">
    <property type="entry name" value="Voltage-gated potassium channels. Chain C"/>
    <property type="match status" value="4"/>
</dbReference>
<evidence type="ECO:0000256" key="18">
    <source>
        <dbReference type="ARBA" id="ARBA00023053"/>
    </source>
</evidence>
<feature type="transmembrane region" description="Helical" evidence="30">
    <location>
        <begin position="776"/>
        <end position="799"/>
    </location>
</feature>
<protein>
    <recommendedName>
        <fullName evidence="30">Sodium channel protein</fullName>
    </recommendedName>
</protein>
<keyword evidence="17 30" id="KW-1133">Transmembrane helix</keyword>
<keyword evidence="20 30" id="KW-0472">Membrane</keyword>
<feature type="domain" description="Sodium ion transport-associated" evidence="33">
    <location>
        <begin position="892"/>
        <end position="1127"/>
    </location>
</feature>
<keyword evidence="13" id="KW-0832">Ubl conjugation</keyword>
<accession>A0A8C0HCQ6</accession>
<evidence type="ECO:0000256" key="28">
    <source>
        <dbReference type="ARBA" id="ARBA00047025"/>
    </source>
</evidence>
<name>A0A8C0HCQ6_CHEAB</name>
<evidence type="ECO:0000313" key="35">
    <source>
        <dbReference type="Ensembl" id="ENSCABP00000021575.1"/>
    </source>
</evidence>
<feature type="domain" description="Ion transport" evidence="32">
    <location>
        <begin position="1131"/>
        <end position="1405"/>
    </location>
</feature>
<feature type="transmembrane region" description="Helical" evidence="30">
    <location>
        <begin position="1372"/>
        <end position="1396"/>
    </location>
</feature>
<feature type="transmembrane region" description="Helical" evidence="30">
    <location>
        <begin position="214"/>
        <end position="233"/>
    </location>
</feature>
<dbReference type="CDD" id="cd13433">
    <property type="entry name" value="Na_channel_gate"/>
    <property type="match status" value="1"/>
</dbReference>
<feature type="transmembrane region" description="Helical" evidence="30">
    <location>
        <begin position="1489"/>
        <end position="1507"/>
    </location>
</feature>
<keyword evidence="22" id="KW-0325">Glycoprotein</keyword>
<keyword evidence="16" id="KW-0965">Cell junction</keyword>
<keyword evidence="19 30" id="KW-0406">Ion transport</keyword>
<keyword evidence="7" id="KW-1003">Cell membrane</keyword>
<feature type="domain" description="SCN5A-like C-terminal IQ motif" evidence="34">
    <location>
        <begin position="1819"/>
        <end position="1850"/>
    </location>
</feature>
<dbReference type="InterPro" id="IPR043203">
    <property type="entry name" value="VGCC_Ca_Na"/>
</dbReference>
<dbReference type="GO" id="GO:0001518">
    <property type="term" value="C:voltage-gated sodium channel complex"/>
    <property type="evidence" value="ECO:0007669"/>
    <property type="project" value="UniProtKB-UniRule"/>
</dbReference>
<feature type="region of interest" description="Disordered" evidence="31">
    <location>
        <begin position="1886"/>
        <end position="1906"/>
    </location>
</feature>
<feature type="transmembrane region" description="Helical" evidence="30">
    <location>
        <begin position="1133"/>
        <end position="1151"/>
    </location>
</feature>
<feature type="transmembrane region" description="Helical" evidence="30">
    <location>
        <begin position="1172"/>
        <end position="1191"/>
    </location>
</feature>
<evidence type="ECO:0000256" key="1">
    <source>
        <dbReference type="ARBA" id="ARBA00004282"/>
    </source>
</evidence>
<dbReference type="Gene3D" id="1.10.238.10">
    <property type="entry name" value="EF-hand"/>
    <property type="match status" value="1"/>
</dbReference>
<dbReference type="Pfam" id="PF06512">
    <property type="entry name" value="Na_trans_assoc"/>
    <property type="match status" value="1"/>
</dbReference>
<keyword evidence="24 30" id="KW-0407">Ion channel</keyword>
<dbReference type="InterPro" id="IPR005821">
    <property type="entry name" value="Ion_trans_dom"/>
</dbReference>
<comment type="subcellular location">
    <subcellularLocation>
        <location evidence="1">Cell junction</location>
    </subcellularLocation>
    <subcellularLocation>
        <location evidence="25">Cell membrane</location>
        <location evidence="25">Sarcolemma</location>
        <location evidence="25">T-tubule</location>
    </subcellularLocation>
    <subcellularLocation>
        <location evidence="3 30">Cell membrane</location>
        <topology evidence="3 30">Multi-pass membrane protein</topology>
    </subcellularLocation>
    <subcellularLocation>
        <location evidence="2">Cytoplasm</location>
        <location evidence="2">Perinuclear region</location>
    </subcellularLocation>
</comment>
<evidence type="ECO:0000256" key="11">
    <source>
        <dbReference type="ARBA" id="ARBA00022692"/>
    </source>
</evidence>
<comment type="similarity">
    <text evidence="29">Belongs to the sodium channel (TC 1.A.1.10) family. Nav1.5/SCN5A subfamily.</text>
</comment>
<keyword evidence="11 30" id="KW-0812">Transmembrane</keyword>
<keyword evidence="10" id="KW-0597">Phosphoprotein</keyword>
<dbReference type="FunFam" id="1.10.287.70:FF:000562">
    <property type="entry name" value="Uncharacterized protein"/>
    <property type="match status" value="1"/>
</dbReference>
<dbReference type="GO" id="GO:0086006">
    <property type="term" value="F:voltage-gated sodium channel activity involved in cardiac muscle cell action potential"/>
    <property type="evidence" value="ECO:0007669"/>
    <property type="project" value="UniProtKB-ARBA"/>
</dbReference>
<comment type="subunit">
    <text evidence="28">The channel consists of an ion conducting pore forming alpha-subunit regulated by one or more associated auxiliary subunits SCN1B, SCN2B and SCN3B; electrophysiological properties may vary depending on the type of the associated beta subunits. Found in a number of complexes with PRX, DYNLT1 and PDZD2. Interacts with proteins such as FSTL1, PRX, DYNLT1, PDZD2, S100A10 and many others. Interacts with NEDD4 and NEDD4L.</text>
</comment>
<dbReference type="PRINTS" id="PR01666">
    <property type="entry name" value="NACHANNEL5"/>
</dbReference>
<keyword evidence="36" id="KW-1185">Reference proteome</keyword>
<organism evidence="35 36">
    <name type="scientific">Chelonoidis abingdonii</name>
    <name type="common">Abingdon island giant tortoise</name>
    <name type="synonym">Testudo abingdonii</name>
    <dbReference type="NCBI Taxonomy" id="106734"/>
    <lineage>
        <taxon>Eukaryota</taxon>
        <taxon>Metazoa</taxon>
        <taxon>Chordata</taxon>
        <taxon>Craniata</taxon>
        <taxon>Vertebrata</taxon>
        <taxon>Euteleostomi</taxon>
        <taxon>Archelosauria</taxon>
        <taxon>Testudinata</taxon>
        <taxon>Testudines</taxon>
        <taxon>Cryptodira</taxon>
        <taxon>Durocryptodira</taxon>
        <taxon>Testudinoidea</taxon>
        <taxon>Testudinidae</taxon>
        <taxon>Chelonoidis</taxon>
    </lineage>
</organism>
<evidence type="ECO:0000256" key="26">
    <source>
        <dbReference type="ARBA" id="ARBA00025291"/>
    </source>
</evidence>
<dbReference type="FunFam" id="1.20.120.350:FF:000004">
    <property type="entry name" value="Sodium channel protein"/>
    <property type="match status" value="1"/>
</dbReference>
<keyword evidence="9" id="KW-0963">Cytoplasm</keyword>
<dbReference type="Gene3D" id="1.20.5.1190">
    <property type="entry name" value="iswi atpase"/>
    <property type="match status" value="1"/>
</dbReference>
<dbReference type="InterPro" id="IPR001696">
    <property type="entry name" value="Na_channel_asu"/>
</dbReference>
<dbReference type="Proteomes" id="UP000694404">
    <property type="component" value="Unplaced"/>
</dbReference>
<feature type="compositionally biased region" description="Polar residues" evidence="31">
    <location>
        <begin position="1889"/>
        <end position="1906"/>
    </location>
</feature>
<feature type="transmembrane region" description="Helical" evidence="30">
    <location>
        <begin position="156"/>
        <end position="179"/>
    </location>
</feature>
<evidence type="ECO:0000256" key="20">
    <source>
        <dbReference type="ARBA" id="ARBA00023136"/>
    </source>
</evidence>
<comment type="caution">
    <text evidence="30">Lacks conserved residue(s) required for the propagation of feature annotation.</text>
</comment>
<keyword evidence="5 30" id="KW-0813">Transport</keyword>
<dbReference type="SUPFAM" id="SSF81324">
    <property type="entry name" value="Voltage-gated potassium channels"/>
    <property type="match status" value="4"/>
</dbReference>
<dbReference type="GO" id="GO:0002027">
    <property type="term" value="P:regulation of heart rate"/>
    <property type="evidence" value="ECO:0007669"/>
    <property type="project" value="UniProtKB-ARBA"/>
</dbReference>
<keyword evidence="23 30" id="KW-0739">Sodium transport</keyword>
<dbReference type="Ensembl" id="ENSCABT00000023633.1">
    <property type="protein sequence ID" value="ENSCABP00000021575.1"/>
    <property type="gene ID" value="ENSCABG00000015883.1"/>
</dbReference>
<evidence type="ECO:0000259" key="34">
    <source>
        <dbReference type="Pfam" id="PF24609"/>
    </source>
</evidence>
<comment type="function">
    <text evidence="26">Tetrodotoxin-resistant channel that mediates the voltage-dependent sodium ion permeability of excitable membranes. Assuming opened or closed conformations in response to the voltage difference across the membrane, the protein forms a sodium-selective channel through which sodium ions may pass in accordance with their electrochemical gradient. Plays a role in neuropathic pain mechanisms.</text>
</comment>
<feature type="transmembrane region" description="Helical" evidence="30">
    <location>
        <begin position="1203"/>
        <end position="1223"/>
    </location>
</feature>
<dbReference type="InterPro" id="IPR044564">
    <property type="entry name" value="Na_chnl_inactivation_gate"/>
</dbReference>
<evidence type="ECO:0000256" key="12">
    <source>
        <dbReference type="ARBA" id="ARBA00022737"/>
    </source>
</evidence>
<evidence type="ECO:0000259" key="33">
    <source>
        <dbReference type="Pfam" id="PF06512"/>
    </source>
</evidence>
<reference evidence="35" key="1">
    <citation type="submission" date="2025-08" db="UniProtKB">
        <authorList>
            <consortium name="Ensembl"/>
        </authorList>
    </citation>
    <scope>IDENTIFICATION</scope>
</reference>
<feature type="transmembrane region" description="Helical" evidence="30">
    <location>
        <begin position="1446"/>
        <end position="1469"/>
    </location>
</feature>
<evidence type="ECO:0000256" key="19">
    <source>
        <dbReference type="ARBA" id="ARBA00023065"/>
    </source>
</evidence>
<dbReference type="Pfam" id="PF24609">
    <property type="entry name" value="IQ_SCN5A_C"/>
    <property type="match status" value="1"/>
</dbReference>
<dbReference type="PRINTS" id="PR00170">
    <property type="entry name" value="NACHANNEL"/>
</dbReference>
<evidence type="ECO:0000256" key="22">
    <source>
        <dbReference type="ARBA" id="ARBA00023180"/>
    </source>
</evidence>
<feature type="transmembrane region" description="Helical" evidence="30">
    <location>
        <begin position="1674"/>
        <end position="1697"/>
    </location>
</feature>
<keyword evidence="15 30" id="KW-0851">Voltage-gated channel</keyword>
<keyword evidence="14" id="KW-0112">Calmodulin-binding</keyword>
<keyword evidence="6 30" id="KW-0894">Sodium channel</keyword>
<feature type="transmembrane region" description="Helical" evidence="30">
    <location>
        <begin position="853"/>
        <end position="878"/>
    </location>
</feature>
<dbReference type="Pfam" id="PF00520">
    <property type="entry name" value="Ion_trans"/>
    <property type="match status" value="4"/>
</dbReference>
<feature type="domain" description="Ion transport" evidence="32">
    <location>
        <begin position="648"/>
        <end position="885"/>
    </location>
</feature>
<keyword evidence="12" id="KW-0677">Repeat</keyword>
<dbReference type="GeneTree" id="ENSGT00940000154992"/>
<evidence type="ECO:0000256" key="3">
    <source>
        <dbReference type="ARBA" id="ARBA00004651"/>
    </source>
</evidence>